<feature type="compositionally biased region" description="Low complexity" evidence="1">
    <location>
        <begin position="49"/>
        <end position="59"/>
    </location>
</feature>
<accession>A0ABV0T9J0</accession>
<protein>
    <submittedName>
        <fullName evidence="2">Uncharacterized protein</fullName>
    </submittedName>
</protein>
<feature type="compositionally biased region" description="Polar residues" evidence="1">
    <location>
        <begin position="30"/>
        <end position="39"/>
    </location>
</feature>
<feature type="compositionally biased region" description="Basic residues" evidence="1">
    <location>
        <begin position="135"/>
        <end position="149"/>
    </location>
</feature>
<name>A0ABV0T9J0_9TELE</name>
<evidence type="ECO:0000313" key="2">
    <source>
        <dbReference type="EMBL" id="MEQ2229540.1"/>
    </source>
</evidence>
<reference evidence="2 3" key="1">
    <citation type="submission" date="2021-06" db="EMBL/GenBank/DDBJ databases">
        <authorList>
            <person name="Palmer J.M."/>
        </authorList>
    </citation>
    <scope>NUCLEOTIDE SEQUENCE [LARGE SCALE GENOMIC DNA]</scope>
    <source>
        <strain evidence="3">if_2019</strain>
        <tissue evidence="2">Muscle</tissue>
    </source>
</reference>
<evidence type="ECO:0000313" key="3">
    <source>
        <dbReference type="Proteomes" id="UP001482620"/>
    </source>
</evidence>
<keyword evidence="3" id="KW-1185">Reference proteome</keyword>
<feature type="compositionally biased region" description="Polar residues" evidence="1">
    <location>
        <begin position="111"/>
        <end position="127"/>
    </location>
</feature>
<dbReference type="Proteomes" id="UP001482620">
    <property type="component" value="Unassembled WGS sequence"/>
</dbReference>
<sequence>MSCQRMKQSQPLNESDLNPMSPKHHESPPHRSTSPQVSSIPKKPLKTNPHSANSTHSPAPSTPPHPAPHHTVQSVAKAKAPPNVTPASAHKCNRADTTEQCAHNGTPDPTPRQNKLTRQEVPSQRQAPGTGVPHHAPRSHTNTPHHHHCNNSPGRNIK</sequence>
<dbReference type="EMBL" id="JAHRIQ010025191">
    <property type="protein sequence ID" value="MEQ2229540.1"/>
    <property type="molecule type" value="Genomic_DNA"/>
</dbReference>
<evidence type="ECO:0000256" key="1">
    <source>
        <dbReference type="SAM" id="MobiDB-lite"/>
    </source>
</evidence>
<organism evidence="2 3">
    <name type="scientific">Ilyodon furcidens</name>
    <name type="common">goldbreast splitfin</name>
    <dbReference type="NCBI Taxonomy" id="33524"/>
    <lineage>
        <taxon>Eukaryota</taxon>
        <taxon>Metazoa</taxon>
        <taxon>Chordata</taxon>
        <taxon>Craniata</taxon>
        <taxon>Vertebrata</taxon>
        <taxon>Euteleostomi</taxon>
        <taxon>Actinopterygii</taxon>
        <taxon>Neopterygii</taxon>
        <taxon>Teleostei</taxon>
        <taxon>Neoteleostei</taxon>
        <taxon>Acanthomorphata</taxon>
        <taxon>Ovalentaria</taxon>
        <taxon>Atherinomorphae</taxon>
        <taxon>Cyprinodontiformes</taxon>
        <taxon>Goodeidae</taxon>
        <taxon>Ilyodon</taxon>
    </lineage>
</organism>
<proteinExistence type="predicted"/>
<feature type="compositionally biased region" description="Polar residues" evidence="1">
    <location>
        <begin position="1"/>
        <end position="18"/>
    </location>
</feature>
<feature type="region of interest" description="Disordered" evidence="1">
    <location>
        <begin position="1"/>
        <end position="158"/>
    </location>
</feature>
<gene>
    <name evidence="2" type="ORF">ILYODFUR_019913</name>
</gene>
<comment type="caution">
    <text evidence="2">The sequence shown here is derived from an EMBL/GenBank/DDBJ whole genome shotgun (WGS) entry which is preliminary data.</text>
</comment>